<feature type="domain" description="Restriction endonuclease type I HsdR second RecA-like helicase" evidence="1">
    <location>
        <begin position="1"/>
        <end position="53"/>
    </location>
</feature>
<dbReference type="EMBL" id="VOSM01000074">
    <property type="protein sequence ID" value="TXD32661.1"/>
    <property type="molecule type" value="Genomic_DNA"/>
</dbReference>
<evidence type="ECO:0000313" key="3">
    <source>
        <dbReference type="Proteomes" id="UP000321412"/>
    </source>
</evidence>
<dbReference type="AlphaFoldDB" id="A0A5C6X5Y2"/>
<dbReference type="PANTHER" id="PTHR42927:SF1">
    <property type="entry name" value="HELICASE SUPERFAMILY 1 AND 2 DOMAIN-CONTAINING PROTEIN"/>
    <property type="match status" value="1"/>
</dbReference>
<dbReference type="Gene3D" id="3.40.50.300">
    <property type="entry name" value="P-loop containing nucleotide triphosphate hydrolases"/>
    <property type="match status" value="1"/>
</dbReference>
<sequence length="177" mass="20004">IVANKFQTGFDEPRLMAMYVDKKLSGVATVQTLSRLNRIYPGKTAPMVVDFRNTPASIEKDFKLYYSDAHVDGDVDPNALYTIGERLDDAFLNDDGGEAIAKALSPIKNRWSGQWRQARLAKDKAQKEALEGFRADVLSYRNAWQFLSQIVDYQDPELHRRAILATLLGRNLHTDGN</sequence>
<comment type="caution">
    <text evidence="2">The sequence shown here is derived from an EMBL/GenBank/DDBJ whole genome shotgun (WGS) entry which is preliminary data.</text>
</comment>
<proteinExistence type="predicted"/>
<evidence type="ECO:0000259" key="1">
    <source>
        <dbReference type="Pfam" id="PF22679"/>
    </source>
</evidence>
<evidence type="ECO:0000313" key="2">
    <source>
        <dbReference type="EMBL" id="TXD32661.1"/>
    </source>
</evidence>
<keyword evidence="3" id="KW-1185">Reference proteome</keyword>
<feature type="non-terminal residue" evidence="2">
    <location>
        <position position="1"/>
    </location>
</feature>
<dbReference type="InterPro" id="IPR027417">
    <property type="entry name" value="P-loop_NTPase"/>
</dbReference>
<dbReference type="Proteomes" id="UP000321412">
    <property type="component" value="Unassembled WGS sequence"/>
</dbReference>
<keyword evidence="2" id="KW-0378">Hydrolase</keyword>
<accession>A0A5C6X5Y2</accession>
<organism evidence="2 3">
    <name type="scientific">Lujinxingia vulgaris</name>
    <dbReference type="NCBI Taxonomy" id="2600176"/>
    <lineage>
        <taxon>Bacteria</taxon>
        <taxon>Deltaproteobacteria</taxon>
        <taxon>Bradymonadales</taxon>
        <taxon>Lujinxingiaceae</taxon>
        <taxon>Lujinxingia</taxon>
    </lineage>
</organism>
<keyword evidence="2" id="KW-0540">Nuclease</keyword>
<protein>
    <submittedName>
        <fullName evidence="2">Type I restriction endonuclease subunit R</fullName>
    </submittedName>
</protein>
<name>A0A5C6X5Y2_9DELT</name>
<feature type="non-terminal residue" evidence="2">
    <location>
        <position position="177"/>
    </location>
</feature>
<reference evidence="2 3" key="1">
    <citation type="submission" date="2019-08" db="EMBL/GenBank/DDBJ databases">
        <title>Bradymonadales sp. TMQ4.</title>
        <authorList>
            <person name="Liang Q."/>
        </authorList>
    </citation>
    <scope>NUCLEOTIDE SEQUENCE [LARGE SCALE GENOMIC DNA]</scope>
    <source>
        <strain evidence="2 3">TMQ4</strain>
    </source>
</reference>
<dbReference type="Pfam" id="PF22679">
    <property type="entry name" value="T1R_D3-like"/>
    <property type="match status" value="1"/>
</dbReference>
<dbReference type="InterPro" id="IPR055180">
    <property type="entry name" value="HsdR_RecA-like_helicase_dom_2"/>
</dbReference>
<dbReference type="PANTHER" id="PTHR42927">
    <property type="entry name" value="HELICASE SUPERFAMILY 1 AND 2 DOMAIN-CONTAINING PROTEIN"/>
    <property type="match status" value="1"/>
</dbReference>
<dbReference type="GO" id="GO:0004519">
    <property type="term" value="F:endonuclease activity"/>
    <property type="evidence" value="ECO:0007669"/>
    <property type="project" value="UniProtKB-KW"/>
</dbReference>
<keyword evidence="2" id="KW-0255">Endonuclease</keyword>
<gene>
    <name evidence="2" type="ORF">FRC98_20945</name>
</gene>